<proteinExistence type="predicted"/>
<reference evidence="2" key="2">
    <citation type="submission" date="2021-04" db="EMBL/GenBank/DDBJ databases">
        <authorList>
            <person name="Podell S."/>
        </authorList>
    </citation>
    <scope>NUCLEOTIDE SEQUENCE</scope>
    <source>
        <strain evidence="2">Hildebrandi</strain>
    </source>
</reference>
<evidence type="ECO:0000313" key="2">
    <source>
        <dbReference type="EMBL" id="KAG7353996.1"/>
    </source>
</evidence>
<dbReference type="AlphaFoldDB" id="A0A9K3PP65"/>
<dbReference type="EMBL" id="JAGRRH010000016">
    <property type="protein sequence ID" value="KAG7353996.1"/>
    <property type="molecule type" value="Genomic_DNA"/>
</dbReference>
<evidence type="ECO:0000313" key="3">
    <source>
        <dbReference type="Proteomes" id="UP000693970"/>
    </source>
</evidence>
<protein>
    <submittedName>
        <fullName evidence="2">Glutathione S-transferase domain containing protein</fullName>
    </submittedName>
    <submittedName>
        <fullName evidence="1">Glutathione S-transferase, C-terminal domain containing protein</fullName>
    </submittedName>
</protein>
<reference evidence="2" key="1">
    <citation type="journal article" date="2021" name="Sci. Rep.">
        <title>Diploid genomic architecture of Nitzschia inconspicua, an elite biomass production diatom.</title>
        <authorList>
            <person name="Oliver A."/>
            <person name="Podell S."/>
            <person name="Pinowska A."/>
            <person name="Traller J.C."/>
            <person name="Smith S.R."/>
            <person name="McClure R."/>
            <person name="Beliaev A."/>
            <person name="Bohutskyi P."/>
            <person name="Hill E.A."/>
            <person name="Rabines A."/>
            <person name="Zheng H."/>
            <person name="Allen L.Z."/>
            <person name="Kuo A."/>
            <person name="Grigoriev I.V."/>
            <person name="Allen A.E."/>
            <person name="Hazlebeck D."/>
            <person name="Allen E.E."/>
        </authorList>
    </citation>
    <scope>NUCLEOTIDE SEQUENCE</scope>
    <source>
        <strain evidence="2">Hildebrandi</strain>
    </source>
</reference>
<keyword evidence="3" id="KW-1185">Reference proteome</keyword>
<organism evidence="2 3">
    <name type="scientific">Nitzschia inconspicua</name>
    <dbReference type="NCBI Taxonomy" id="303405"/>
    <lineage>
        <taxon>Eukaryota</taxon>
        <taxon>Sar</taxon>
        <taxon>Stramenopiles</taxon>
        <taxon>Ochrophyta</taxon>
        <taxon>Bacillariophyta</taxon>
        <taxon>Bacillariophyceae</taxon>
        <taxon>Bacillariophycidae</taxon>
        <taxon>Bacillariales</taxon>
        <taxon>Bacillariaceae</taxon>
        <taxon>Nitzschia</taxon>
    </lineage>
</organism>
<accession>A0A9K3PP65</accession>
<dbReference type="OrthoDB" id="9988732at2759"/>
<sequence length="351" mass="39180">MASSTPTPSPKGRLPNENAATMTMKESSSGPLIVAKAIIDIWSTVRQCEPPSHTKTDHIRLITIAGSHYCEKVRWVLDMLERDNSNPYYYTEDGHPPGLHSYEPLKVSNQQASITPMVVLPKKDGSPKNTVLWESSKIVLQLMPSLHPEDIADQVKAIEADLGKRLGPAVRCHSYYHLLGDLKKYQTSTEAIAADPRKMASVEAILWAKFLPNGLAKGISKALGVNEETNHASVNEMKAVFAEMSKKLEENGGQYLMDSKSKSYGFTAADLTLAALSYPYLRPPEMEFWLSDEEKLPPEVRSLGDQLRATKAGQHVLKVYKEHRPTNENGVAVMKYADRNRTFWQWLSGSR</sequence>
<dbReference type="EMBL" id="JAGRRH010000098">
    <property type="protein sequence ID" value="KAG7337010.1"/>
    <property type="molecule type" value="Genomic_DNA"/>
</dbReference>
<dbReference type="Proteomes" id="UP000693970">
    <property type="component" value="Unassembled WGS sequence"/>
</dbReference>
<evidence type="ECO:0000313" key="1">
    <source>
        <dbReference type="EMBL" id="KAG7337010.1"/>
    </source>
</evidence>
<gene>
    <name evidence="2" type="ORF">IV203_003352</name>
    <name evidence="1" type="ORF">IV203_017549</name>
</gene>
<comment type="caution">
    <text evidence="2">The sequence shown here is derived from an EMBL/GenBank/DDBJ whole genome shotgun (WGS) entry which is preliminary data.</text>
</comment>
<name>A0A9K3PP65_9STRA</name>